<feature type="transmembrane region" description="Helical" evidence="12">
    <location>
        <begin position="274"/>
        <end position="295"/>
    </location>
</feature>
<feature type="domain" description="G-protein coupled receptors family 1 profile" evidence="13">
    <location>
        <begin position="288"/>
        <end position="535"/>
    </location>
</feature>
<dbReference type="AlphaFoldDB" id="A0A091E4B3"/>
<dbReference type="InterPro" id="IPR017452">
    <property type="entry name" value="GPCR_Rhodpsn_7TM"/>
</dbReference>
<keyword evidence="9 11" id="KW-0675">Receptor</keyword>
<proteinExistence type="inferred from homology"/>
<dbReference type="STRING" id="885580.ENSFDAP00000017622"/>
<evidence type="ECO:0000256" key="3">
    <source>
        <dbReference type="ARBA" id="ARBA00022606"/>
    </source>
</evidence>
<protein>
    <submittedName>
        <fullName evidence="14">Olfactory receptor 15</fullName>
    </submittedName>
</protein>
<reference evidence="14 15" key="1">
    <citation type="submission" date="2013-11" db="EMBL/GenBank/DDBJ databases">
        <title>The Damaraland mole rat (Fukomys damarensis) genome and evolution of African mole rats.</title>
        <authorList>
            <person name="Gladyshev V.N."/>
            <person name="Fang X."/>
        </authorList>
    </citation>
    <scope>NUCLEOTIDE SEQUENCE [LARGE SCALE GENOMIC DNA]</scope>
    <source>
        <tissue evidence="14">Liver</tissue>
    </source>
</reference>
<feature type="transmembrane region" description="Helical" evidence="12">
    <location>
        <begin position="518"/>
        <end position="537"/>
    </location>
</feature>
<feature type="transmembrane region" description="Helical" evidence="12">
    <location>
        <begin position="348"/>
        <end position="367"/>
    </location>
</feature>
<keyword evidence="8 12" id="KW-0472">Membrane</keyword>
<feature type="transmembrane region" description="Helical" evidence="12">
    <location>
        <begin position="451"/>
        <end position="473"/>
    </location>
</feature>
<dbReference type="InterPro" id="IPR000725">
    <property type="entry name" value="Olfact_rcpt"/>
</dbReference>
<dbReference type="PRINTS" id="PR00237">
    <property type="entry name" value="GPCRRHODOPSN"/>
</dbReference>
<evidence type="ECO:0000256" key="11">
    <source>
        <dbReference type="RuleBase" id="RU000688"/>
    </source>
</evidence>
<dbReference type="PROSITE" id="PS00237">
    <property type="entry name" value="G_PROTEIN_RECEP_F1_1"/>
    <property type="match status" value="1"/>
</dbReference>
<keyword evidence="2" id="KW-1003">Cell membrane</keyword>
<keyword evidence="10 11" id="KW-0807">Transducer</keyword>
<evidence type="ECO:0000313" key="14">
    <source>
        <dbReference type="EMBL" id="KFO37410.1"/>
    </source>
</evidence>
<keyword evidence="6 12" id="KW-1133">Transmembrane helix</keyword>
<evidence type="ECO:0000313" key="15">
    <source>
        <dbReference type="Proteomes" id="UP000028990"/>
    </source>
</evidence>
<keyword evidence="3" id="KW-0716">Sensory transduction</keyword>
<gene>
    <name evidence="14" type="ORF">H920_01184</name>
</gene>
<dbReference type="PRINTS" id="PR00245">
    <property type="entry name" value="OLFACTORYR"/>
</dbReference>
<evidence type="ECO:0000256" key="5">
    <source>
        <dbReference type="ARBA" id="ARBA00022725"/>
    </source>
</evidence>
<dbReference type="GO" id="GO:0005886">
    <property type="term" value="C:plasma membrane"/>
    <property type="evidence" value="ECO:0007669"/>
    <property type="project" value="UniProtKB-SubCell"/>
</dbReference>
<organism evidence="14 15">
    <name type="scientific">Fukomys damarensis</name>
    <name type="common">Damaraland mole rat</name>
    <name type="synonym">Cryptomys damarensis</name>
    <dbReference type="NCBI Taxonomy" id="885580"/>
    <lineage>
        <taxon>Eukaryota</taxon>
        <taxon>Metazoa</taxon>
        <taxon>Chordata</taxon>
        <taxon>Craniata</taxon>
        <taxon>Vertebrata</taxon>
        <taxon>Euteleostomi</taxon>
        <taxon>Mammalia</taxon>
        <taxon>Eutheria</taxon>
        <taxon>Euarchontoglires</taxon>
        <taxon>Glires</taxon>
        <taxon>Rodentia</taxon>
        <taxon>Hystricomorpha</taxon>
        <taxon>Bathyergidae</taxon>
        <taxon>Fukomys</taxon>
    </lineage>
</organism>
<dbReference type="OMA" id="WTISSEC"/>
<dbReference type="GO" id="GO:0004930">
    <property type="term" value="F:G protein-coupled receptor activity"/>
    <property type="evidence" value="ECO:0007669"/>
    <property type="project" value="UniProtKB-KW"/>
</dbReference>
<evidence type="ECO:0000259" key="13">
    <source>
        <dbReference type="PROSITE" id="PS50262"/>
    </source>
</evidence>
<dbReference type="FunFam" id="1.20.1070.10:FF:000005">
    <property type="entry name" value="Olfactory receptor"/>
    <property type="match status" value="1"/>
</dbReference>
<feature type="transmembrane region" description="Helical" evidence="12">
    <location>
        <begin position="485"/>
        <end position="506"/>
    </location>
</feature>
<sequence length="614" mass="68054">MSKANALERENVSVLHTFILLGFSEFPWLEKALFAVVLVSLHPHPGGEQLHHPPLPGGPQTLDTHVLLPGQPLSAGPWCDLRHFAPVSGQPVGTRQDIAAWGCISQSYLFHWISCVKCALTAVMAIDHYLAICWPLQYTLIMRPWVCVQMAAASWSSGLANALLQATSILQLPLCAPHTLDHFFCEVPVLINLACGNTSANELALTVGEITFANLAPLLVVISYTLIGVRPSPPVIKCKLHILETEAMGRENMSFPNTFVLLGFSEFPWLERPLFAVVLVSYIFTLVGNSSIILLSLVDPRLQTPMYFFLDNLSLLDLSITCAIVPQLLTNLWGPDKTITTFRCITQIFVFCWTISSECALLSMMAIDRYVAICRPLQYTLIMHACMCLKMAAVCWSSGLLNSLLQTTLTLNLPLCGQNTLDHFFCDVPLLIKLACGDTTANELALISMSIPFGMLAPLMMVISYTLIARAVLKLPSTEGRHKALSTCSSHLLVVTMYFGPGMYFYLKPSVKSYQAKFMSFFYCVITPLLNPLIYTLRNKDVKMAWKRILQRQCLQNPSCDKTTSHGQLFQASAVGLNLSYSAACYEIQLLSHILDDGTIQPDSATLIQFLYQN</sequence>
<evidence type="ECO:0000256" key="4">
    <source>
        <dbReference type="ARBA" id="ARBA00022692"/>
    </source>
</evidence>
<comment type="similarity">
    <text evidence="11">Belongs to the G-protein coupled receptor 1 family.</text>
</comment>
<evidence type="ECO:0000256" key="8">
    <source>
        <dbReference type="ARBA" id="ARBA00023136"/>
    </source>
</evidence>
<dbReference type="Proteomes" id="UP000028990">
    <property type="component" value="Unassembled WGS sequence"/>
</dbReference>
<evidence type="ECO:0000256" key="9">
    <source>
        <dbReference type="ARBA" id="ARBA00023170"/>
    </source>
</evidence>
<feature type="transmembrane region" description="Helical" evidence="12">
    <location>
        <begin position="379"/>
        <end position="401"/>
    </location>
</feature>
<evidence type="ECO:0000256" key="7">
    <source>
        <dbReference type="ARBA" id="ARBA00023040"/>
    </source>
</evidence>
<evidence type="ECO:0000256" key="2">
    <source>
        <dbReference type="ARBA" id="ARBA00022475"/>
    </source>
</evidence>
<dbReference type="InterPro" id="IPR000276">
    <property type="entry name" value="GPCR_Rhodpsn"/>
</dbReference>
<dbReference type="Gene3D" id="1.20.1070.10">
    <property type="entry name" value="Rhodopsin 7-helix transmembrane proteins"/>
    <property type="match status" value="2"/>
</dbReference>
<keyword evidence="4 11" id="KW-0812">Transmembrane</keyword>
<dbReference type="GO" id="GO:0004984">
    <property type="term" value="F:olfactory receptor activity"/>
    <property type="evidence" value="ECO:0007669"/>
    <property type="project" value="InterPro"/>
</dbReference>
<dbReference type="PANTHER" id="PTHR26453">
    <property type="entry name" value="OLFACTORY RECEPTOR"/>
    <property type="match status" value="1"/>
</dbReference>
<feature type="domain" description="G-protein coupled receptors family 1 profile" evidence="13">
    <location>
        <begin position="120"/>
        <end position="227"/>
    </location>
</feature>
<dbReference type="Pfam" id="PF13853">
    <property type="entry name" value="7tm_4"/>
    <property type="match status" value="2"/>
</dbReference>
<feature type="transmembrane region" description="Helical" evidence="12">
    <location>
        <begin position="307"/>
        <end position="328"/>
    </location>
</feature>
<dbReference type="eggNOG" id="ENOG502RU2A">
    <property type="taxonomic scope" value="Eukaryota"/>
</dbReference>
<evidence type="ECO:0000256" key="6">
    <source>
        <dbReference type="ARBA" id="ARBA00022989"/>
    </source>
</evidence>
<keyword evidence="7 11" id="KW-0297">G-protein coupled receptor</keyword>
<comment type="subcellular location">
    <subcellularLocation>
        <location evidence="1">Cell membrane</location>
        <topology evidence="1">Multi-pass membrane protein</topology>
    </subcellularLocation>
</comment>
<dbReference type="SUPFAM" id="SSF81321">
    <property type="entry name" value="Family A G protein-coupled receptor-like"/>
    <property type="match status" value="2"/>
</dbReference>
<name>A0A091E4B3_FUKDA</name>
<dbReference type="PROSITE" id="PS50262">
    <property type="entry name" value="G_PROTEIN_RECEP_F1_2"/>
    <property type="match status" value="2"/>
</dbReference>
<evidence type="ECO:0000256" key="10">
    <source>
        <dbReference type="ARBA" id="ARBA00023224"/>
    </source>
</evidence>
<keyword evidence="5" id="KW-0552">Olfaction</keyword>
<evidence type="ECO:0000256" key="12">
    <source>
        <dbReference type="SAM" id="Phobius"/>
    </source>
</evidence>
<dbReference type="EMBL" id="KN120885">
    <property type="protein sequence ID" value="KFO37410.1"/>
    <property type="molecule type" value="Genomic_DNA"/>
</dbReference>
<accession>A0A091E4B3</accession>
<keyword evidence="15" id="KW-1185">Reference proteome</keyword>
<evidence type="ECO:0000256" key="1">
    <source>
        <dbReference type="ARBA" id="ARBA00004651"/>
    </source>
</evidence>